<keyword evidence="3" id="KW-1185">Reference proteome</keyword>
<evidence type="ECO:0000256" key="1">
    <source>
        <dbReference type="SAM" id="SignalP"/>
    </source>
</evidence>
<organism evidence="2 3">
    <name type="scientific">Lishizhenia tianjinensis</name>
    <dbReference type="NCBI Taxonomy" id="477690"/>
    <lineage>
        <taxon>Bacteria</taxon>
        <taxon>Pseudomonadati</taxon>
        <taxon>Bacteroidota</taxon>
        <taxon>Flavobacteriia</taxon>
        <taxon>Flavobacteriales</taxon>
        <taxon>Crocinitomicaceae</taxon>
        <taxon>Lishizhenia</taxon>
    </lineage>
</organism>
<dbReference type="OrthoDB" id="916566at2"/>
<evidence type="ECO:0000313" key="2">
    <source>
        <dbReference type="EMBL" id="SFT56087.1"/>
    </source>
</evidence>
<dbReference type="EMBL" id="FPAS01000001">
    <property type="protein sequence ID" value="SFT56087.1"/>
    <property type="molecule type" value="Genomic_DNA"/>
</dbReference>
<name>A0A1I6Z045_9FLAO</name>
<evidence type="ECO:0008006" key="4">
    <source>
        <dbReference type="Google" id="ProtNLM"/>
    </source>
</evidence>
<dbReference type="Proteomes" id="UP000236454">
    <property type="component" value="Unassembled WGS sequence"/>
</dbReference>
<accession>A0A1I6Z045</accession>
<feature type="chain" id="PRO_5014660556" description="DUF5723 domain-containing protein" evidence="1">
    <location>
        <begin position="23"/>
        <end position="411"/>
    </location>
</feature>
<dbReference type="STRING" id="477690.SAMN05216474_1327"/>
<dbReference type="AlphaFoldDB" id="A0A1I6Z045"/>
<protein>
    <recommendedName>
        <fullName evidence="4">DUF5723 domain-containing protein</fullName>
    </recommendedName>
</protein>
<gene>
    <name evidence="2" type="ORF">SAMN05216474_1327</name>
</gene>
<reference evidence="2 3" key="1">
    <citation type="submission" date="2016-10" db="EMBL/GenBank/DDBJ databases">
        <authorList>
            <person name="de Groot N.N."/>
        </authorList>
    </citation>
    <scope>NUCLEOTIDE SEQUENCE [LARGE SCALE GENOMIC DNA]</scope>
    <source>
        <strain evidence="2 3">CGMCC 1.7005</strain>
    </source>
</reference>
<feature type="signal peptide" evidence="1">
    <location>
        <begin position="1"/>
        <end position="22"/>
    </location>
</feature>
<sequence length="411" mass="45496">MPYRVILISFFTLLLLAPNASAQSYFGTALNIDTTRKVELDIQGLGFYHSSALTKGYIQNFTKGGHISSSEIDEAYGDQKEVNGLGFSLFAQVDLKLHEVNVGKNNQFGLMLSAGTKTMGSLTYTQDLFGLVFQGNSQRLGDSLMFNSSSLQFESFQKLGVGLFNRNTNSFLRLNFVGSNNTLNSYLQQSHFYTSSQGDSMALELDGILKYNATSNFYAAYGASVDFEYNMPFGEESDKFKGVLSFSVRDLGLIYAKDMTYYNVDTTLSFKGANFDNIQSIFSLNGDEVLDSLGIKSEKVSTMRFLPATLEVAKRVDMNRTDRWQSIFGVRMYPTLVSVPQVYAGAHYRINESLSAGARASYGGFGGFRAGAYFRLHTSVVDAFVATQDLYGLVSKRGFGNSLQFGLGWYL</sequence>
<keyword evidence="1" id="KW-0732">Signal</keyword>
<proteinExistence type="predicted"/>
<dbReference type="RefSeq" id="WP_090247524.1">
    <property type="nucleotide sequence ID" value="NZ_FPAS01000001.1"/>
</dbReference>
<evidence type="ECO:0000313" key="3">
    <source>
        <dbReference type="Proteomes" id="UP000236454"/>
    </source>
</evidence>